<keyword evidence="8" id="KW-1185">Reference proteome</keyword>
<keyword evidence="4" id="KW-0804">Transcription</keyword>
<dbReference type="SUPFAM" id="SSF46785">
    <property type="entry name" value="Winged helix' DNA-binding domain"/>
    <property type="match status" value="1"/>
</dbReference>
<dbReference type="Gene3D" id="1.10.10.10">
    <property type="entry name" value="Winged helix-like DNA-binding domain superfamily/Winged helix DNA-binding domain"/>
    <property type="match status" value="1"/>
</dbReference>
<dbReference type="InterPro" id="IPR036388">
    <property type="entry name" value="WH-like_DNA-bd_sf"/>
</dbReference>
<dbReference type="PANTHER" id="PTHR30126:SF39">
    <property type="entry name" value="HTH-TYPE TRANSCRIPTIONAL REGULATOR CYSL"/>
    <property type="match status" value="1"/>
</dbReference>
<feature type="region of interest" description="Disordered" evidence="5">
    <location>
        <begin position="1"/>
        <end position="25"/>
    </location>
</feature>
<dbReference type="InterPro" id="IPR000847">
    <property type="entry name" value="LysR_HTH_N"/>
</dbReference>
<dbReference type="PANTHER" id="PTHR30126">
    <property type="entry name" value="HTH-TYPE TRANSCRIPTIONAL REGULATOR"/>
    <property type="match status" value="1"/>
</dbReference>
<feature type="domain" description="HTH lysR-type" evidence="6">
    <location>
        <begin position="29"/>
        <end position="86"/>
    </location>
</feature>
<keyword evidence="2" id="KW-0805">Transcription regulation</keyword>
<dbReference type="GO" id="GO:0003700">
    <property type="term" value="F:DNA-binding transcription factor activity"/>
    <property type="evidence" value="ECO:0007669"/>
    <property type="project" value="InterPro"/>
</dbReference>
<dbReference type="Gene3D" id="3.40.190.290">
    <property type="match status" value="1"/>
</dbReference>
<evidence type="ECO:0000256" key="2">
    <source>
        <dbReference type="ARBA" id="ARBA00023015"/>
    </source>
</evidence>
<name>A0A5E6MNL4_9BACT</name>
<dbReference type="Pfam" id="PF03466">
    <property type="entry name" value="LysR_substrate"/>
    <property type="match status" value="1"/>
</dbReference>
<feature type="compositionally biased region" description="Basic and acidic residues" evidence="5">
    <location>
        <begin position="1"/>
        <end position="14"/>
    </location>
</feature>
<dbReference type="OrthoDB" id="9785745at2"/>
<evidence type="ECO:0000256" key="4">
    <source>
        <dbReference type="ARBA" id="ARBA00023163"/>
    </source>
</evidence>
<evidence type="ECO:0000256" key="5">
    <source>
        <dbReference type="SAM" id="MobiDB-lite"/>
    </source>
</evidence>
<dbReference type="EMBL" id="CABFVA020000079">
    <property type="protein sequence ID" value="VVM07034.1"/>
    <property type="molecule type" value="Genomic_DNA"/>
</dbReference>
<dbReference type="InterPro" id="IPR036390">
    <property type="entry name" value="WH_DNA-bd_sf"/>
</dbReference>
<comment type="similarity">
    <text evidence="1">Belongs to the LysR transcriptional regulatory family.</text>
</comment>
<evidence type="ECO:0000256" key="1">
    <source>
        <dbReference type="ARBA" id="ARBA00009437"/>
    </source>
</evidence>
<gene>
    <name evidence="7" type="primary">cmpR</name>
    <name evidence="7" type="ORF">MAMT_01515</name>
</gene>
<evidence type="ECO:0000313" key="7">
    <source>
        <dbReference type="EMBL" id="VVM07034.1"/>
    </source>
</evidence>
<dbReference type="InterPro" id="IPR005119">
    <property type="entry name" value="LysR_subst-bd"/>
</dbReference>
<dbReference type="RefSeq" id="WP_142660347.1">
    <property type="nucleotide sequence ID" value="NZ_CABFVA020000079.1"/>
</dbReference>
<evidence type="ECO:0000256" key="3">
    <source>
        <dbReference type="ARBA" id="ARBA00023125"/>
    </source>
</evidence>
<dbReference type="Proteomes" id="UP000334923">
    <property type="component" value="Unassembled WGS sequence"/>
</dbReference>
<dbReference type="SUPFAM" id="SSF53850">
    <property type="entry name" value="Periplasmic binding protein-like II"/>
    <property type="match status" value="1"/>
</dbReference>
<dbReference type="GO" id="GO:0000976">
    <property type="term" value="F:transcription cis-regulatory region binding"/>
    <property type="evidence" value="ECO:0007669"/>
    <property type="project" value="TreeGrafter"/>
</dbReference>
<proteinExistence type="inferred from homology"/>
<dbReference type="PROSITE" id="PS50931">
    <property type="entry name" value="HTH_LYSR"/>
    <property type="match status" value="1"/>
</dbReference>
<evidence type="ECO:0000313" key="8">
    <source>
        <dbReference type="Proteomes" id="UP000334923"/>
    </source>
</evidence>
<protein>
    <submittedName>
        <fullName evidence="7">HTH-type transcriptional activator CmpR</fullName>
    </submittedName>
</protein>
<evidence type="ECO:0000259" key="6">
    <source>
        <dbReference type="PROSITE" id="PS50931"/>
    </source>
</evidence>
<accession>A0A5E6MNL4</accession>
<dbReference type="Pfam" id="PF00126">
    <property type="entry name" value="HTH_1"/>
    <property type="match status" value="1"/>
</dbReference>
<organism evidence="7 8">
    <name type="scientific">Methylacidimicrobium tartarophylax</name>
    <dbReference type="NCBI Taxonomy" id="1041768"/>
    <lineage>
        <taxon>Bacteria</taxon>
        <taxon>Pseudomonadati</taxon>
        <taxon>Verrucomicrobiota</taxon>
        <taxon>Methylacidimicrobium</taxon>
    </lineage>
</organism>
<keyword evidence="3" id="KW-0238">DNA-binding</keyword>
<sequence>MDITPDSHSRDGRGTSKIADGEASDLPDLQPSHLLAFALITELGSVSLAARRLHVVQAAVSAQLRRLREAVGDPLCRFEQGHLHLTPAGEELRKHALRVSEGVAAAREFARRLQRRIEGRLRIALTVTIGSYYLPCPLVAFQDRYPGIRVEMETGSSREIVGRAEDFDLVFVEEPLEGSAPPDYVRTPWIREEILLVVQRKSRLARDFPAGVALRHLQGEKVLWREADSGVRRAVERAFGTLRIEPPGHTELPSAQGLIEAARAGLGIGFVAASVLSGEDPELAALRINPPEGLWWRLAILAPPPAQRSAAAAAFLDQLQQSSDPMAHGDVPV</sequence>
<dbReference type="AlphaFoldDB" id="A0A5E6MNL4"/>
<reference evidence="7 8" key="1">
    <citation type="submission" date="2019-09" db="EMBL/GenBank/DDBJ databases">
        <authorList>
            <person name="Cremers G."/>
        </authorList>
    </citation>
    <scope>NUCLEOTIDE SEQUENCE [LARGE SCALE GENOMIC DNA]</scope>
    <source>
        <strain evidence="7">4A</strain>
    </source>
</reference>